<evidence type="ECO:0000256" key="4">
    <source>
        <dbReference type="ARBA" id="ARBA00022806"/>
    </source>
</evidence>
<keyword evidence="7" id="KW-0413">Isomerase</keyword>
<dbReference type="InterPro" id="IPR002464">
    <property type="entry name" value="DNA/RNA_helicase_DEAH_CS"/>
</dbReference>
<name>A0ABU3NN92_9CHLR</name>
<dbReference type="PROSITE" id="PS00690">
    <property type="entry name" value="DEAH_ATP_HELICASE"/>
    <property type="match status" value="1"/>
</dbReference>
<dbReference type="Gene3D" id="3.40.50.2020">
    <property type="match status" value="1"/>
</dbReference>
<evidence type="ECO:0000259" key="11">
    <source>
        <dbReference type="PROSITE" id="PS51194"/>
    </source>
</evidence>
<dbReference type="SUPFAM" id="SSF52540">
    <property type="entry name" value="P-loop containing nucleoside triphosphate hydrolases"/>
    <property type="match status" value="1"/>
</dbReference>
<evidence type="ECO:0000256" key="2">
    <source>
        <dbReference type="ARBA" id="ARBA00022741"/>
    </source>
</evidence>
<dbReference type="SMART" id="SM00487">
    <property type="entry name" value="DEXDc"/>
    <property type="match status" value="1"/>
</dbReference>
<keyword evidence="13" id="KW-1185">Reference proteome</keyword>
<dbReference type="InterPro" id="IPR001650">
    <property type="entry name" value="Helicase_C-like"/>
</dbReference>
<dbReference type="InterPro" id="IPR036390">
    <property type="entry name" value="WH_DNA-bd_sf"/>
</dbReference>
<dbReference type="InterPro" id="IPR027417">
    <property type="entry name" value="P-loop_NTPase"/>
</dbReference>
<dbReference type="EC" id="5.6.2.4" evidence="9"/>
<dbReference type="InterPro" id="IPR014001">
    <property type="entry name" value="Helicase_ATP-bd"/>
</dbReference>
<keyword evidence="4 12" id="KW-0347">Helicase</keyword>
<gene>
    <name evidence="12" type="ORF">QYE77_08540</name>
</gene>
<dbReference type="RefSeq" id="WP_315624973.1">
    <property type="nucleotide sequence ID" value="NZ_JAUHMF010000002.1"/>
</dbReference>
<dbReference type="InterPro" id="IPR004589">
    <property type="entry name" value="DNA_helicase_ATP-dep_RecQ"/>
</dbReference>
<evidence type="ECO:0000256" key="7">
    <source>
        <dbReference type="ARBA" id="ARBA00023235"/>
    </source>
</evidence>
<dbReference type="SUPFAM" id="SSF53271">
    <property type="entry name" value="PRTase-like"/>
    <property type="match status" value="1"/>
</dbReference>
<dbReference type="EMBL" id="JAUHMF010000002">
    <property type="protein sequence ID" value="MDT8898314.1"/>
    <property type="molecule type" value="Genomic_DNA"/>
</dbReference>
<dbReference type="InterPro" id="IPR029057">
    <property type="entry name" value="PRTase-like"/>
</dbReference>
<comment type="caution">
    <text evidence="12">The sequence shown here is derived from an EMBL/GenBank/DDBJ whole genome shotgun (WGS) entry which is preliminary data.</text>
</comment>
<feature type="domain" description="Helicase ATP-binding" evidence="10">
    <location>
        <begin position="32"/>
        <end position="207"/>
    </location>
</feature>
<dbReference type="CDD" id="cd06223">
    <property type="entry name" value="PRTases_typeI"/>
    <property type="match status" value="1"/>
</dbReference>
<evidence type="ECO:0000313" key="12">
    <source>
        <dbReference type="EMBL" id="MDT8898314.1"/>
    </source>
</evidence>
<evidence type="ECO:0000256" key="3">
    <source>
        <dbReference type="ARBA" id="ARBA00022801"/>
    </source>
</evidence>
<keyword evidence="5" id="KW-0067">ATP-binding</keyword>
<accession>A0ABU3NN92</accession>
<keyword evidence="6" id="KW-0238">DNA-binding</keyword>
<proteinExistence type="inferred from homology"/>
<comment type="catalytic activity">
    <reaction evidence="8">
        <text>Couples ATP hydrolysis with the unwinding of duplex DNA by translocating in the 3'-5' direction.</text>
        <dbReference type="EC" id="5.6.2.4"/>
    </reaction>
</comment>
<dbReference type="PANTHER" id="PTHR13710:SF105">
    <property type="entry name" value="ATP-DEPENDENT DNA HELICASE Q1"/>
    <property type="match status" value="1"/>
</dbReference>
<dbReference type="NCBIfam" id="TIGR00614">
    <property type="entry name" value="recQ_fam"/>
    <property type="match status" value="1"/>
</dbReference>
<reference evidence="12 13" key="1">
    <citation type="submission" date="2023-07" db="EMBL/GenBank/DDBJ databases">
        <title>Novel species of Thermanaerothrix with wide hydrolytic capabilities.</title>
        <authorList>
            <person name="Zayulina K.S."/>
            <person name="Podosokorskaya O.A."/>
            <person name="Elcheninov A.G."/>
        </authorList>
    </citation>
    <scope>NUCLEOTIDE SEQUENCE [LARGE SCALE GENOMIC DNA]</scope>
    <source>
        <strain evidence="12 13">4228-RoL</strain>
    </source>
</reference>
<dbReference type="InterPro" id="IPR000836">
    <property type="entry name" value="PRTase_dom"/>
</dbReference>
<evidence type="ECO:0000256" key="8">
    <source>
        <dbReference type="ARBA" id="ARBA00034617"/>
    </source>
</evidence>
<dbReference type="InterPro" id="IPR011545">
    <property type="entry name" value="DEAD/DEAH_box_helicase_dom"/>
</dbReference>
<evidence type="ECO:0000313" key="13">
    <source>
        <dbReference type="Proteomes" id="UP001254165"/>
    </source>
</evidence>
<keyword evidence="2" id="KW-0547">Nucleotide-binding</keyword>
<dbReference type="Pfam" id="PF00271">
    <property type="entry name" value="Helicase_C"/>
    <property type="match status" value="1"/>
</dbReference>
<dbReference type="GO" id="GO:0004386">
    <property type="term" value="F:helicase activity"/>
    <property type="evidence" value="ECO:0007669"/>
    <property type="project" value="UniProtKB-KW"/>
</dbReference>
<sequence>MSDPSYQRALSHLHQMLGDGAEFRPGQWEAIEKVAIHKQRALVVQPTGWGKSLVYFIATRLLRDEGKGLTLLVSPLLSLMRNQIAMAKRIGIRAYTINSNNEEEWPSVERALWQDACDVLLIAPERLANHKFQNLLTNVIRGRIGLFVVDEAHCISDWGHDFRPDYRRIVRILKALPPNVPVLGTTATANDRVLTDIREQLGEDLLILRGPLARKSLYLQNIVLHNQSERLAWLAENLPRLPGSGIVYCLTVPDTEQVAAWLKSQGIAAEAYHSRSEKREELEQRFLRNEIKVLVATVALGMGFDKSDVGFVIHYQRPGSPIAYYQQIGRAGRSLDHAYCILLTGDEDEDIQDYFIESAFPPVHVFNQVHQTLAQNSGLSLNQLMAKINVSKGMLEKTLKILEVEGHIGRLNGHNSSYFARSQTLNLDTERIERITQLRRHEQTQMREYIYHQGCLMAFLQQALDDPYAEPCGHCAQCRGEGLPTSVSTDLVLKAEDFLKHEIILLPPRKQLPPGLVPDLSFLSSSYQNATGRALCRYGRVGWGRLVRSGKYEEGRFADELVEAAAQLIKEVWNPNPFPQWVTAIPSRRRPHLVPDFAQRLAQRLGLPFYPVLERIADAPPQKDMQNNYMQAKNVLNTIKISGKVLPGPVLLVDDVFDSGWTMTIAGYLLRKNGSGIVYPFALAQATARNT</sequence>
<comment type="similarity">
    <text evidence="1">Belongs to the helicase family. RecQ subfamily.</text>
</comment>
<feature type="domain" description="Helicase C-terminal" evidence="11">
    <location>
        <begin position="230"/>
        <end position="374"/>
    </location>
</feature>
<dbReference type="PANTHER" id="PTHR13710">
    <property type="entry name" value="DNA HELICASE RECQ FAMILY MEMBER"/>
    <property type="match status" value="1"/>
</dbReference>
<evidence type="ECO:0000256" key="6">
    <source>
        <dbReference type="ARBA" id="ARBA00023125"/>
    </source>
</evidence>
<dbReference type="PROSITE" id="PS51194">
    <property type="entry name" value="HELICASE_CTER"/>
    <property type="match status" value="1"/>
</dbReference>
<dbReference type="Proteomes" id="UP001254165">
    <property type="component" value="Unassembled WGS sequence"/>
</dbReference>
<dbReference type="PROSITE" id="PS51192">
    <property type="entry name" value="HELICASE_ATP_BIND_1"/>
    <property type="match status" value="1"/>
</dbReference>
<keyword evidence="3" id="KW-0378">Hydrolase</keyword>
<evidence type="ECO:0000256" key="9">
    <source>
        <dbReference type="ARBA" id="ARBA00034808"/>
    </source>
</evidence>
<organism evidence="12 13">
    <name type="scientific">Thermanaerothrix solaris</name>
    <dbReference type="NCBI Taxonomy" id="3058434"/>
    <lineage>
        <taxon>Bacteria</taxon>
        <taxon>Bacillati</taxon>
        <taxon>Chloroflexota</taxon>
        <taxon>Anaerolineae</taxon>
        <taxon>Anaerolineales</taxon>
        <taxon>Anaerolineaceae</taxon>
        <taxon>Thermanaerothrix</taxon>
    </lineage>
</organism>
<dbReference type="Pfam" id="PF00270">
    <property type="entry name" value="DEAD"/>
    <property type="match status" value="1"/>
</dbReference>
<evidence type="ECO:0000259" key="10">
    <source>
        <dbReference type="PROSITE" id="PS51192"/>
    </source>
</evidence>
<dbReference type="SMART" id="SM00490">
    <property type="entry name" value="HELICc"/>
    <property type="match status" value="1"/>
</dbReference>
<dbReference type="Gene3D" id="3.40.50.300">
    <property type="entry name" value="P-loop containing nucleotide triphosphate hydrolases"/>
    <property type="match status" value="2"/>
</dbReference>
<evidence type="ECO:0000256" key="5">
    <source>
        <dbReference type="ARBA" id="ARBA00022840"/>
    </source>
</evidence>
<protein>
    <recommendedName>
        <fullName evidence="9">DNA 3'-5' helicase</fullName>
        <ecNumber evidence="9">5.6.2.4</ecNumber>
    </recommendedName>
</protein>
<dbReference type="SUPFAM" id="SSF46785">
    <property type="entry name" value="Winged helix' DNA-binding domain"/>
    <property type="match status" value="1"/>
</dbReference>
<evidence type="ECO:0000256" key="1">
    <source>
        <dbReference type="ARBA" id="ARBA00005446"/>
    </source>
</evidence>